<dbReference type="AlphaFoldDB" id="A0A453F6Y5"/>
<feature type="compositionally biased region" description="Polar residues" evidence="1">
    <location>
        <begin position="359"/>
        <end position="372"/>
    </location>
</feature>
<dbReference type="EnsemblPlants" id="AET3Gv20592600.7">
    <property type="protein sequence ID" value="AET3Gv20592600.7"/>
    <property type="gene ID" value="AET3Gv20592600"/>
</dbReference>
<sequence length="558" mass="62175">MKGRIEVMRSLCKVLDTNFEDKLKELGQWEELDEGTIEWKTVESRLERTIQTLLEVRDERYKQLKECGTKVIQQWKSNDAPASRIVDFSEALAFYDAASATESSTQLTGSKALNIDSIKKINKEILLQNSLELKKLKGKFDRLKNKLFSLIHKNHLQLSLADFVFEMKVESNKDYFSARKKLKEAISNVKAQVVKRKEIIMRTEMLKLAIDQSMPLANIEGFIQVIKRQVDVLVQDEGKPYIYDCEDINSILDKLQSIASEKKAPQNSGSKLRIKELVPEKGMQEKASGTSRASFSLSAANAGKESREKPAACLRSSSRLKEKRTQPELRGTMSLSVQVLPQQESSSSQSGEEDHSGETSRASFSLSAANASKESRAVAQKKPAAGLGSSSRLKETQTQPEMRRITRLSVKVFPQQESSCTQIGEVEDHSRKTSRASSSLSAANAVKESGAAAQKKPAAGLRSSSRLKEKQAQPKLQRKTRVSVQVFPQQESSSSQSGEEDHSGESSLPVEPQLIASLPPHPRQPRTRRVEIPPGKKLTDITNFACITRCTVFCSFNI</sequence>
<feature type="compositionally biased region" description="Basic and acidic residues" evidence="1">
    <location>
        <begin position="273"/>
        <end position="284"/>
    </location>
</feature>
<evidence type="ECO:0000313" key="2">
    <source>
        <dbReference type="EnsemblPlants" id="AET3Gv20592600.7"/>
    </source>
</evidence>
<evidence type="ECO:0000256" key="1">
    <source>
        <dbReference type="SAM" id="MobiDB-lite"/>
    </source>
</evidence>
<feature type="region of interest" description="Disordered" evidence="1">
    <location>
        <begin position="262"/>
        <end position="508"/>
    </location>
</feature>
<evidence type="ECO:0000313" key="3">
    <source>
        <dbReference type="Proteomes" id="UP000015105"/>
    </source>
</evidence>
<keyword evidence="3" id="KW-1185">Reference proteome</keyword>
<feature type="compositionally biased region" description="Low complexity" evidence="1">
    <location>
        <begin position="334"/>
        <end position="350"/>
    </location>
</feature>
<accession>A0A453F6Y5</accession>
<dbReference type="Gramene" id="AET3Gv20592600.7">
    <property type="protein sequence ID" value="AET3Gv20592600.7"/>
    <property type="gene ID" value="AET3Gv20592600"/>
</dbReference>
<reference evidence="2" key="4">
    <citation type="submission" date="2019-03" db="UniProtKB">
        <authorList>
            <consortium name="EnsemblPlants"/>
        </authorList>
    </citation>
    <scope>IDENTIFICATION</scope>
</reference>
<dbReference type="Proteomes" id="UP000015105">
    <property type="component" value="Chromosome 3D"/>
</dbReference>
<dbReference type="STRING" id="200361.A0A453F6Y5"/>
<organism evidence="2 3">
    <name type="scientific">Aegilops tauschii subsp. strangulata</name>
    <name type="common">Goatgrass</name>
    <dbReference type="NCBI Taxonomy" id="200361"/>
    <lineage>
        <taxon>Eukaryota</taxon>
        <taxon>Viridiplantae</taxon>
        <taxon>Streptophyta</taxon>
        <taxon>Embryophyta</taxon>
        <taxon>Tracheophyta</taxon>
        <taxon>Spermatophyta</taxon>
        <taxon>Magnoliopsida</taxon>
        <taxon>Liliopsida</taxon>
        <taxon>Poales</taxon>
        <taxon>Poaceae</taxon>
        <taxon>BOP clade</taxon>
        <taxon>Pooideae</taxon>
        <taxon>Triticodae</taxon>
        <taxon>Triticeae</taxon>
        <taxon>Triticinae</taxon>
        <taxon>Aegilops</taxon>
    </lineage>
</organism>
<feature type="compositionally biased region" description="Polar residues" evidence="1">
    <location>
        <begin position="388"/>
        <end position="400"/>
    </location>
</feature>
<reference evidence="2" key="5">
    <citation type="journal article" date="2021" name="G3 (Bethesda)">
        <title>Aegilops tauschii genome assembly Aet v5.0 features greater sequence contiguity and improved annotation.</title>
        <authorList>
            <person name="Wang L."/>
            <person name="Zhu T."/>
            <person name="Rodriguez J.C."/>
            <person name="Deal K.R."/>
            <person name="Dubcovsky J."/>
            <person name="McGuire P.E."/>
            <person name="Lux T."/>
            <person name="Spannagl M."/>
            <person name="Mayer K.F.X."/>
            <person name="Baldrich P."/>
            <person name="Meyers B.C."/>
            <person name="Huo N."/>
            <person name="Gu Y.Q."/>
            <person name="Zhou H."/>
            <person name="Devos K.M."/>
            <person name="Bennetzen J.L."/>
            <person name="Unver T."/>
            <person name="Budak H."/>
            <person name="Gulick P.J."/>
            <person name="Galiba G."/>
            <person name="Kalapos B."/>
            <person name="Nelson D.R."/>
            <person name="Li P."/>
            <person name="You F.M."/>
            <person name="Luo M.C."/>
            <person name="Dvorak J."/>
        </authorList>
    </citation>
    <scope>NUCLEOTIDE SEQUENCE [LARGE SCALE GENOMIC DNA]</scope>
    <source>
        <strain evidence="2">cv. AL8/78</strain>
    </source>
</reference>
<protein>
    <submittedName>
        <fullName evidence="2">Uncharacterized protein</fullName>
    </submittedName>
</protein>
<reference evidence="3" key="1">
    <citation type="journal article" date="2014" name="Science">
        <title>Ancient hybridizations among the ancestral genomes of bread wheat.</title>
        <authorList>
            <consortium name="International Wheat Genome Sequencing Consortium,"/>
            <person name="Marcussen T."/>
            <person name="Sandve S.R."/>
            <person name="Heier L."/>
            <person name="Spannagl M."/>
            <person name="Pfeifer M."/>
            <person name="Jakobsen K.S."/>
            <person name="Wulff B.B."/>
            <person name="Steuernagel B."/>
            <person name="Mayer K.F."/>
            <person name="Olsen O.A."/>
        </authorList>
    </citation>
    <scope>NUCLEOTIDE SEQUENCE [LARGE SCALE GENOMIC DNA]</scope>
    <source>
        <strain evidence="3">cv. AL8/78</strain>
    </source>
</reference>
<reference evidence="2" key="3">
    <citation type="journal article" date="2017" name="Nature">
        <title>Genome sequence of the progenitor of the wheat D genome Aegilops tauschii.</title>
        <authorList>
            <person name="Luo M.C."/>
            <person name="Gu Y.Q."/>
            <person name="Puiu D."/>
            <person name="Wang H."/>
            <person name="Twardziok S.O."/>
            <person name="Deal K.R."/>
            <person name="Huo N."/>
            <person name="Zhu T."/>
            <person name="Wang L."/>
            <person name="Wang Y."/>
            <person name="McGuire P.E."/>
            <person name="Liu S."/>
            <person name="Long H."/>
            <person name="Ramasamy R.K."/>
            <person name="Rodriguez J.C."/>
            <person name="Van S.L."/>
            <person name="Yuan L."/>
            <person name="Wang Z."/>
            <person name="Xia Z."/>
            <person name="Xiao L."/>
            <person name="Anderson O.D."/>
            <person name="Ouyang S."/>
            <person name="Liang Y."/>
            <person name="Zimin A.V."/>
            <person name="Pertea G."/>
            <person name="Qi P."/>
            <person name="Bennetzen J.L."/>
            <person name="Dai X."/>
            <person name="Dawson M.W."/>
            <person name="Muller H.G."/>
            <person name="Kugler K."/>
            <person name="Rivarola-Duarte L."/>
            <person name="Spannagl M."/>
            <person name="Mayer K.F.X."/>
            <person name="Lu F.H."/>
            <person name="Bevan M.W."/>
            <person name="Leroy P."/>
            <person name="Li P."/>
            <person name="You F.M."/>
            <person name="Sun Q."/>
            <person name="Liu Z."/>
            <person name="Lyons E."/>
            <person name="Wicker T."/>
            <person name="Salzberg S.L."/>
            <person name="Devos K.M."/>
            <person name="Dvorak J."/>
        </authorList>
    </citation>
    <scope>NUCLEOTIDE SEQUENCE [LARGE SCALE GENOMIC DNA]</scope>
    <source>
        <strain evidence="2">cv. AL8/78</strain>
    </source>
</reference>
<name>A0A453F6Y5_AEGTS</name>
<proteinExistence type="predicted"/>
<feature type="region of interest" description="Disordered" evidence="1">
    <location>
        <begin position="515"/>
        <end position="534"/>
    </location>
</feature>
<reference evidence="3" key="2">
    <citation type="journal article" date="2017" name="Nat. Plants">
        <title>The Aegilops tauschii genome reveals multiple impacts of transposons.</title>
        <authorList>
            <person name="Zhao G."/>
            <person name="Zou C."/>
            <person name="Li K."/>
            <person name="Wang K."/>
            <person name="Li T."/>
            <person name="Gao L."/>
            <person name="Zhang X."/>
            <person name="Wang H."/>
            <person name="Yang Z."/>
            <person name="Liu X."/>
            <person name="Jiang W."/>
            <person name="Mao L."/>
            <person name="Kong X."/>
            <person name="Jiao Y."/>
            <person name="Jia J."/>
        </authorList>
    </citation>
    <scope>NUCLEOTIDE SEQUENCE [LARGE SCALE GENOMIC DNA]</scope>
    <source>
        <strain evidence="3">cv. AL8/78</strain>
    </source>
</reference>
<feature type="compositionally biased region" description="Low complexity" evidence="1">
    <location>
        <begin position="435"/>
        <end position="445"/>
    </location>
</feature>
<feature type="compositionally biased region" description="Polar residues" evidence="1">
    <location>
        <begin position="287"/>
        <end position="299"/>
    </location>
</feature>